<dbReference type="RefSeq" id="WP_106395198.1">
    <property type="nucleotide sequence ID" value="NZ_PVNK01000263.1"/>
</dbReference>
<comment type="similarity">
    <text evidence="2 8">Belongs to the carbamoyltransferase HypF family.</text>
</comment>
<protein>
    <recommendedName>
        <fullName evidence="8">Carbamoyltransferase</fullName>
        <ecNumber evidence="8">6.2.-.-</ecNumber>
    </recommendedName>
</protein>
<dbReference type="PIRSF" id="PIRSF006256">
    <property type="entry name" value="CMPcnvr_hdrg_mat"/>
    <property type="match status" value="1"/>
</dbReference>
<dbReference type="Pfam" id="PF00708">
    <property type="entry name" value="Acylphosphatase"/>
    <property type="match status" value="1"/>
</dbReference>
<feature type="compositionally biased region" description="Low complexity" evidence="10">
    <location>
        <begin position="29"/>
        <end position="38"/>
    </location>
</feature>
<feature type="region of interest" description="Disordered" evidence="10">
    <location>
        <begin position="1"/>
        <end position="38"/>
    </location>
</feature>
<dbReference type="InterPro" id="IPR011125">
    <property type="entry name" value="Znf_HypF"/>
</dbReference>
<evidence type="ECO:0000256" key="2">
    <source>
        <dbReference type="ARBA" id="ARBA00008097"/>
    </source>
</evidence>
<evidence type="ECO:0000256" key="8">
    <source>
        <dbReference type="PIRNR" id="PIRNR006256"/>
    </source>
</evidence>
<dbReference type="PROSITE" id="PS51160">
    <property type="entry name" value="ACYLPHOSPHATASE_3"/>
    <property type="match status" value="1"/>
</dbReference>
<proteinExistence type="inferred from homology"/>
<keyword evidence="4" id="KW-0479">Metal-binding</keyword>
<evidence type="ECO:0000313" key="14">
    <source>
        <dbReference type="Proteomes" id="UP000237968"/>
    </source>
</evidence>
<dbReference type="Gene3D" id="3.30.420.360">
    <property type="match status" value="1"/>
</dbReference>
<dbReference type="InterPro" id="IPR004421">
    <property type="entry name" value="Carbamoyltransferase_HypF"/>
</dbReference>
<gene>
    <name evidence="13" type="primary">hypF</name>
    <name evidence="13" type="ORF">ENSA5_60130</name>
</gene>
<organism evidence="13 14">
    <name type="scientific">Enhygromyxa salina</name>
    <dbReference type="NCBI Taxonomy" id="215803"/>
    <lineage>
        <taxon>Bacteria</taxon>
        <taxon>Pseudomonadati</taxon>
        <taxon>Myxococcota</taxon>
        <taxon>Polyangia</taxon>
        <taxon>Nannocystales</taxon>
        <taxon>Nannocystaceae</taxon>
        <taxon>Enhygromyxa</taxon>
    </lineage>
</organism>
<dbReference type="SUPFAM" id="SSF54975">
    <property type="entry name" value="Acylphosphatase/BLUF domain-like"/>
    <property type="match status" value="1"/>
</dbReference>
<keyword evidence="3" id="KW-0436">Ligase</keyword>
<evidence type="ECO:0000256" key="9">
    <source>
        <dbReference type="PROSITE-ProRule" id="PRU00520"/>
    </source>
</evidence>
<dbReference type="Gene3D" id="3.30.420.40">
    <property type="match status" value="1"/>
</dbReference>
<keyword evidence="13" id="KW-0808">Transferase</keyword>
<dbReference type="GO" id="GO:0008270">
    <property type="term" value="F:zinc ion binding"/>
    <property type="evidence" value="ECO:0007669"/>
    <property type="project" value="UniProtKB-KW"/>
</dbReference>
<dbReference type="InterPro" id="IPR006070">
    <property type="entry name" value="Sua5-like_dom"/>
</dbReference>
<keyword evidence="9" id="KW-0378">Hydrolase</keyword>
<comment type="catalytic activity">
    <reaction evidence="9">
        <text>an acyl phosphate + H2O = a carboxylate + phosphate + H(+)</text>
        <dbReference type="Rhea" id="RHEA:14965"/>
        <dbReference type="ChEBI" id="CHEBI:15377"/>
        <dbReference type="ChEBI" id="CHEBI:15378"/>
        <dbReference type="ChEBI" id="CHEBI:29067"/>
        <dbReference type="ChEBI" id="CHEBI:43474"/>
        <dbReference type="ChEBI" id="CHEBI:59918"/>
        <dbReference type="EC" id="3.6.1.7"/>
    </reaction>
</comment>
<dbReference type="GO" id="GO:0051604">
    <property type="term" value="P:protein maturation"/>
    <property type="evidence" value="ECO:0007669"/>
    <property type="project" value="TreeGrafter"/>
</dbReference>
<dbReference type="InterPro" id="IPR041440">
    <property type="entry name" value="HypF_C"/>
</dbReference>
<dbReference type="UniPathway" id="UPA00335"/>
<dbReference type="EC" id="6.2.-.-" evidence="8"/>
<dbReference type="InterPro" id="IPR036046">
    <property type="entry name" value="Acylphosphatase-like_dom_sf"/>
</dbReference>
<evidence type="ECO:0000256" key="10">
    <source>
        <dbReference type="SAM" id="MobiDB-lite"/>
    </source>
</evidence>
<dbReference type="NCBIfam" id="TIGR00143">
    <property type="entry name" value="hypF"/>
    <property type="match status" value="1"/>
</dbReference>
<dbReference type="AlphaFoldDB" id="A0A2S9XDJ1"/>
<dbReference type="PANTHER" id="PTHR42959">
    <property type="entry name" value="CARBAMOYLTRANSFERASE"/>
    <property type="match status" value="1"/>
</dbReference>
<evidence type="ECO:0000256" key="6">
    <source>
        <dbReference type="ARBA" id="ARBA00022833"/>
    </source>
</evidence>
<evidence type="ECO:0000256" key="3">
    <source>
        <dbReference type="ARBA" id="ARBA00022598"/>
    </source>
</evidence>
<dbReference type="Gene3D" id="3.90.870.50">
    <property type="match status" value="1"/>
</dbReference>
<dbReference type="SUPFAM" id="SSF55821">
    <property type="entry name" value="YrdC/RibB"/>
    <property type="match status" value="1"/>
</dbReference>
<feature type="domain" description="Acylphosphatase-like" evidence="11">
    <location>
        <begin position="45"/>
        <end position="132"/>
    </location>
</feature>
<evidence type="ECO:0000256" key="7">
    <source>
        <dbReference type="ARBA" id="ARBA00048220"/>
    </source>
</evidence>
<name>A0A2S9XDJ1_9BACT</name>
<dbReference type="OrthoDB" id="9808093at2"/>
<keyword evidence="14" id="KW-1185">Reference proteome</keyword>
<reference evidence="13 14" key="1">
    <citation type="submission" date="2018-03" db="EMBL/GenBank/DDBJ databases">
        <title>Draft Genome Sequences of the Obligatory Marine Myxobacteria Enhygromyxa salina SWB005.</title>
        <authorList>
            <person name="Poehlein A."/>
            <person name="Moghaddam J.A."/>
            <person name="Harms H."/>
            <person name="Alanjari M."/>
            <person name="Koenig G.M."/>
            <person name="Daniel R."/>
            <person name="Schaeberle T.F."/>
        </authorList>
    </citation>
    <scope>NUCLEOTIDE SEQUENCE [LARGE SCALE GENOMIC DNA]</scope>
    <source>
        <strain evidence="13 14">SWB005</strain>
    </source>
</reference>
<dbReference type="PROSITE" id="PS51163">
    <property type="entry name" value="YRDC"/>
    <property type="match status" value="1"/>
</dbReference>
<evidence type="ECO:0000256" key="4">
    <source>
        <dbReference type="ARBA" id="ARBA00022723"/>
    </source>
</evidence>
<dbReference type="Pfam" id="PF01300">
    <property type="entry name" value="Sua5_yciO_yrdC"/>
    <property type="match status" value="1"/>
</dbReference>
<accession>A0A2S9XDJ1</accession>
<dbReference type="Pfam" id="PF17788">
    <property type="entry name" value="HypF_C"/>
    <property type="match status" value="1"/>
</dbReference>
<dbReference type="InterPro" id="IPR017968">
    <property type="entry name" value="Acylphosphatase_CS"/>
</dbReference>
<dbReference type="Gene3D" id="3.30.110.120">
    <property type="match status" value="1"/>
</dbReference>
<keyword evidence="6" id="KW-0862">Zinc</keyword>
<feature type="domain" description="YrdC-like" evidence="12">
    <location>
        <begin position="244"/>
        <end position="429"/>
    </location>
</feature>
<dbReference type="EMBL" id="PVNK01000263">
    <property type="protein sequence ID" value="PRP90938.1"/>
    <property type="molecule type" value="Genomic_DNA"/>
</dbReference>
<dbReference type="Pfam" id="PF22521">
    <property type="entry name" value="HypF_C_2"/>
    <property type="match status" value="1"/>
</dbReference>
<dbReference type="GO" id="GO:0016874">
    <property type="term" value="F:ligase activity"/>
    <property type="evidence" value="ECO:0007669"/>
    <property type="project" value="UniProtKB-UniRule"/>
</dbReference>
<evidence type="ECO:0000256" key="1">
    <source>
        <dbReference type="ARBA" id="ARBA00004711"/>
    </source>
</evidence>
<dbReference type="InterPro" id="IPR055128">
    <property type="entry name" value="HypF_C_2"/>
</dbReference>
<feature type="active site" evidence="9">
    <location>
        <position position="60"/>
    </location>
</feature>
<dbReference type="PROSITE" id="PS00150">
    <property type="entry name" value="ACYLPHOSPHATASE_1"/>
    <property type="match status" value="1"/>
</dbReference>
<dbReference type="GO" id="GO:0003725">
    <property type="term" value="F:double-stranded RNA binding"/>
    <property type="evidence" value="ECO:0007669"/>
    <property type="project" value="InterPro"/>
</dbReference>
<dbReference type="InterPro" id="IPR017945">
    <property type="entry name" value="DHBP_synth_RibB-like_a/b_dom"/>
</dbReference>
<dbReference type="InterPro" id="IPR001792">
    <property type="entry name" value="Acylphosphatase-like_dom"/>
</dbReference>
<dbReference type="GO" id="GO:0016743">
    <property type="term" value="F:carboxyl- or carbamoyltransferase activity"/>
    <property type="evidence" value="ECO:0007669"/>
    <property type="project" value="UniProtKB-UniRule"/>
</dbReference>
<evidence type="ECO:0000259" key="12">
    <source>
        <dbReference type="PROSITE" id="PS51163"/>
    </source>
</evidence>
<sequence>MTGVGETSAPARGHESLCEANPSPPSRPSAGSNNSDAAAAELGDAAEIRVIGTVQGVGFRPTVWRLATEERLVGEVLNDSEGVLIRTGGAAESIARFLRRLSAEAPPLARIERIEARGLPAPLLAESFEIVASLAGAPRTRVAADAAVCGACRAEVLDPSERRHNYAFANCTHCGPRFSIVTAVPYDRPHTTMSAFPMCAGCREEYEQPADRRFHAQAIACAECGPQIWLERFGEQRDPVRDPDAALAQTVAALRAGKIVAIRGLGGFHLACDATDGAAIQRLRERKRRDAKPLAVMATDVEMVRRYCRITELEQRLFEAVEAPIVILAADGPEALPAELAPGLDALGFMQPYTPLHLLVLRAVGRPLVMTSGNLAHEPQVTELDGARTELRDIADLALMHDREIANRIDDSVVRVSAGQPRLLRRARGYAPGAIRLPPGFEQAPPILAYGAEQKAAFCVLAEGAAVLSQHQGDLEELCTYEDYCKNLGLYADIYDHRPQLLVADLHPEYLSTKLALEVAAERGLPLRRVQHHHAHIAGCMAERGLALHAPAVLGVALDGLGFGTDGTIWGGEFLLADYRGYQRLASLAPVAMPGGVKAVREPWRNLYAQLRAAMGWEAFTRRFGALEGCADLGHKPLAVIDRMIEAGLNTPLASSTGRLFDAVAAAVGICPDRVRYQAQAAMELEAAAARAGLPSRAEAYPFARRREAEAGELIRLDPAPMWTRLAEDLERNAGPGTIAARFHLGLAAAVAELAFDLSQGSRVDTVVLSGGCFQNKLLLEQVTRDLESRGLRCLSNVDTPANDGGVALGQAVVAAATQLSE</sequence>
<comment type="catalytic activity">
    <reaction evidence="7">
        <text>C-terminal L-cysteinyl-[HypE protein] + carbamoyl phosphate + ATP + H2O = C-terminal S-carboxamide-L-cysteinyl-[HypE protein] + AMP + phosphate + diphosphate + H(+)</text>
        <dbReference type="Rhea" id="RHEA:55636"/>
        <dbReference type="Rhea" id="RHEA-COMP:14247"/>
        <dbReference type="Rhea" id="RHEA-COMP:14392"/>
        <dbReference type="ChEBI" id="CHEBI:15377"/>
        <dbReference type="ChEBI" id="CHEBI:15378"/>
        <dbReference type="ChEBI" id="CHEBI:30616"/>
        <dbReference type="ChEBI" id="CHEBI:33019"/>
        <dbReference type="ChEBI" id="CHEBI:43474"/>
        <dbReference type="ChEBI" id="CHEBI:58228"/>
        <dbReference type="ChEBI" id="CHEBI:76913"/>
        <dbReference type="ChEBI" id="CHEBI:139126"/>
        <dbReference type="ChEBI" id="CHEBI:456215"/>
    </reaction>
</comment>
<dbReference type="InterPro" id="IPR051060">
    <property type="entry name" value="Carbamoyltrans_HypF-like"/>
</dbReference>
<evidence type="ECO:0000259" key="11">
    <source>
        <dbReference type="PROSITE" id="PS51160"/>
    </source>
</evidence>
<evidence type="ECO:0000256" key="5">
    <source>
        <dbReference type="ARBA" id="ARBA00022771"/>
    </source>
</evidence>
<evidence type="ECO:0000313" key="13">
    <source>
        <dbReference type="EMBL" id="PRP90938.1"/>
    </source>
</evidence>
<dbReference type="PANTHER" id="PTHR42959:SF1">
    <property type="entry name" value="CARBAMOYLTRANSFERASE HYPF"/>
    <property type="match status" value="1"/>
</dbReference>
<dbReference type="Pfam" id="PF07503">
    <property type="entry name" value="zf-HYPF"/>
    <property type="match status" value="2"/>
</dbReference>
<feature type="active site" evidence="9">
    <location>
        <position position="78"/>
    </location>
</feature>
<comment type="caution">
    <text evidence="13">The sequence shown here is derived from an EMBL/GenBank/DDBJ whole genome shotgun (WGS) entry which is preliminary data.</text>
</comment>
<dbReference type="Proteomes" id="UP000237968">
    <property type="component" value="Unassembled WGS sequence"/>
</dbReference>
<comment type="pathway">
    <text evidence="1">Protein modification; [NiFe] hydrogenase maturation.</text>
</comment>
<dbReference type="GO" id="GO:0003998">
    <property type="term" value="F:acylphosphatase activity"/>
    <property type="evidence" value="ECO:0007669"/>
    <property type="project" value="UniProtKB-EC"/>
</dbReference>
<keyword evidence="5" id="KW-0863">Zinc-finger</keyword>